<evidence type="ECO:0000256" key="1">
    <source>
        <dbReference type="ARBA" id="ARBA00006484"/>
    </source>
</evidence>
<dbReference type="PRINTS" id="PR00081">
    <property type="entry name" value="GDHRDH"/>
</dbReference>
<dbReference type="Proteomes" id="UP000198599">
    <property type="component" value="Unassembled WGS sequence"/>
</dbReference>
<keyword evidence="5" id="KW-1185">Reference proteome</keyword>
<dbReference type="EMBL" id="FOVP01000020">
    <property type="protein sequence ID" value="SFO24497.1"/>
    <property type="molecule type" value="Genomic_DNA"/>
</dbReference>
<name>A0A1I5FL38_9RHOB</name>
<comment type="similarity">
    <text evidence="1 3">Belongs to the short-chain dehydrogenases/reductases (SDR) family.</text>
</comment>
<evidence type="ECO:0000256" key="2">
    <source>
        <dbReference type="ARBA" id="ARBA00023002"/>
    </source>
</evidence>
<sequence>MTEKTVLITGCSTGIGYDAAHGLRARGWRVFASCRKEADCARLRGEGFDSPRIDYEDEASIARGLAEVLEATGGRLDALFNNGAYAIAGPVEDIPTEAMRTIFQANFIGWHDLTRRVIPVMRKQGAGRIVQCSSVLGLVAMKWRGAYVATKFAVEGLSDAMRMELTGTGIHVSIIDPGPIDTAFRANAIKQFEKWVDWENSARVEEYRETLLDQLYKGSSKGPQWPASAVTKKLVHALEAKRPKLRYYVTTPTYAMGALRRVLPARALDWVLSKG</sequence>
<dbReference type="Gene3D" id="3.40.50.720">
    <property type="entry name" value="NAD(P)-binding Rossmann-like Domain"/>
    <property type="match status" value="1"/>
</dbReference>
<dbReference type="PANTHER" id="PTHR44169:SF6">
    <property type="entry name" value="NADPH-DEPENDENT 1-ACYLDIHYDROXYACETONE PHOSPHATE REDUCTASE"/>
    <property type="match status" value="1"/>
</dbReference>
<accession>A0A1I5FL38</accession>
<organism evidence="4 5">
    <name type="scientific">Roseovarius lutimaris</name>
    <dbReference type="NCBI Taxonomy" id="1005928"/>
    <lineage>
        <taxon>Bacteria</taxon>
        <taxon>Pseudomonadati</taxon>
        <taxon>Pseudomonadota</taxon>
        <taxon>Alphaproteobacteria</taxon>
        <taxon>Rhodobacterales</taxon>
        <taxon>Roseobacteraceae</taxon>
        <taxon>Roseovarius</taxon>
    </lineage>
</organism>
<protein>
    <submittedName>
        <fullName evidence="4">Short-chain dehydrogenase</fullName>
    </submittedName>
</protein>
<proteinExistence type="inferred from homology"/>
<dbReference type="Pfam" id="PF00106">
    <property type="entry name" value="adh_short"/>
    <property type="match status" value="1"/>
</dbReference>
<keyword evidence="2" id="KW-0560">Oxidoreductase</keyword>
<gene>
    <name evidence="4" type="ORF">SAMN04487859_12099</name>
</gene>
<dbReference type="AlphaFoldDB" id="A0A1I5FL38"/>
<dbReference type="GO" id="GO:0016491">
    <property type="term" value="F:oxidoreductase activity"/>
    <property type="evidence" value="ECO:0007669"/>
    <property type="project" value="UniProtKB-KW"/>
</dbReference>
<dbReference type="RefSeq" id="WP_092841394.1">
    <property type="nucleotide sequence ID" value="NZ_FOVP01000020.1"/>
</dbReference>
<dbReference type="InterPro" id="IPR020904">
    <property type="entry name" value="Sc_DH/Rdtase_CS"/>
</dbReference>
<dbReference type="STRING" id="1005928.SAMN04487859_12099"/>
<dbReference type="PANTHER" id="PTHR44169">
    <property type="entry name" value="NADPH-DEPENDENT 1-ACYLDIHYDROXYACETONE PHOSPHATE REDUCTASE"/>
    <property type="match status" value="1"/>
</dbReference>
<dbReference type="SUPFAM" id="SSF51735">
    <property type="entry name" value="NAD(P)-binding Rossmann-fold domains"/>
    <property type="match status" value="1"/>
</dbReference>
<dbReference type="PROSITE" id="PS00061">
    <property type="entry name" value="ADH_SHORT"/>
    <property type="match status" value="1"/>
</dbReference>
<dbReference type="InterPro" id="IPR036291">
    <property type="entry name" value="NAD(P)-bd_dom_sf"/>
</dbReference>
<evidence type="ECO:0000313" key="4">
    <source>
        <dbReference type="EMBL" id="SFO24497.1"/>
    </source>
</evidence>
<dbReference type="OrthoDB" id="9793825at2"/>
<dbReference type="InterPro" id="IPR002347">
    <property type="entry name" value="SDR_fam"/>
</dbReference>
<dbReference type="PRINTS" id="PR00080">
    <property type="entry name" value="SDRFAMILY"/>
</dbReference>
<reference evidence="5" key="1">
    <citation type="submission" date="2016-10" db="EMBL/GenBank/DDBJ databases">
        <authorList>
            <person name="Varghese N."/>
            <person name="Submissions S."/>
        </authorList>
    </citation>
    <scope>NUCLEOTIDE SEQUENCE [LARGE SCALE GENOMIC DNA]</scope>
    <source>
        <strain evidence="5">DSM 28463</strain>
    </source>
</reference>
<evidence type="ECO:0000313" key="5">
    <source>
        <dbReference type="Proteomes" id="UP000198599"/>
    </source>
</evidence>
<evidence type="ECO:0000256" key="3">
    <source>
        <dbReference type="RuleBase" id="RU000363"/>
    </source>
</evidence>
<dbReference type="CDD" id="cd05374">
    <property type="entry name" value="17beta-HSD-like_SDR_c"/>
    <property type="match status" value="1"/>
</dbReference>